<dbReference type="GO" id="GO:0042941">
    <property type="term" value="P:D-alanine transmembrane transport"/>
    <property type="evidence" value="ECO:0007669"/>
    <property type="project" value="TreeGrafter"/>
</dbReference>
<comment type="subcellular location">
    <subcellularLocation>
        <location evidence="1">Cell membrane</location>
        <topology evidence="1">Multi-pass membrane protein</topology>
    </subcellularLocation>
</comment>
<feature type="transmembrane region" description="Helical" evidence="9">
    <location>
        <begin position="285"/>
        <end position="303"/>
    </location>
</feature>
<name>A0A939TEB4_9ACTN</name>
<keyword evidence="2" id="KW-0813">Transport</keyword>
<dbReference type="SUPFAM" id="SSF52540">
    <property type="entry name" value="P-loop containing nucleoside triphosphate hydrolases"/>
    <property type="match status" value="1"/>
</dbReference>
<feature type="transmembrane region" description="Helical" evidence="9">
    <location>
        <begin position="114"/>
        <end position="135"/>
    </location>
</feature>
<dbReference type="Gene3D" id="3.40.50.300">
    <property type="entry name" value="P-loop containing nucleotide triphosphate hydrolases"/>
    <property type="match status" value="1"/>
</dbReference>
<dbReference type="InterPro" id="IPR032823">
    <property type="entry name" value="BCA_ABC_TP_C"/>
</dbReference>
<dbReference type="GO" id="GO:0005886">
    <property type="term" value="C:plasma membrane"/>
    <property type="evidence" value="ECO:0007669"/>
    <property type="project" value="UniProtKB-SubCell"/>
</dbReference>
<dbReference type="Pfam" id="PF02653">
    <property type="entry name" value="BPD_transp_2"/>
    <property type="match status" value="1"/>
</dbReference>
<evidence type="ECO:0000256" key="5">
    <source>
        <dbReference type="ARBA" id="ARBA00022741"/>
    </source>
</evidence>
<keyword evidence="8 9" id="KW-0472">Membrane</keyword>
<dbReference type="InterPro" id="IPR003593">
    <property type="entry name" value="AAA+_ATPase"/>
</dbReference>
<feature type="domain" description="ABC transporter" evidence="10">
    <location>
        <begin position="345"/>
        <end position="592"/>
    </location>
</feature>
<dbReference type="InterPro" id="IPR001851">
    <property type="entry name" value="ABC_transp_permease"/>
</dbReference>
<dbReference type="GO" id="GO:0015188">
    <property type="term" value="F:L-isoleucine transmembrane transporter activity"/>
    <property type="evidence" value="ECO:0007669"/>
    <property type="project" value="TreeGrafter"/>
</dbReference>
<keyword evidence="6 11" id="KW-0067">ATP-binding</keyword>
<dbReference type="Proteomes" id="UP000669179">
    <property type="component" value="Unassembled WGS sequence"/>
</dbReference>
<dbReference type="SMART" id="SM00382">
    <property type="entry name" value="AAA"/>
    <property type="match status" value="1"/>
</dbReference>
<dbReference type="GO" id="GO:1903806">
    <property type="term" value="P:L-isoleucine import across plasma membrane"/>
    <property type="evidence" value="ECO:0007669"/>
    <property type="project" value="TreeGrafter"/>
</dbReference>
<evidence type="ECO:0000313" key="12">
    <source>
        <dbReference type="Proteomes" id="UP000669179"/>
    </source>
</evidence>
<keyword evidence="7 9" id="KW-1133">Transmembrane helix</keyword>
<reference evidence="11" key="1">
    <citation type="submission" date="2021-03" db="EMBL/GenBank/DDBJ databases">
        <authorList>
            <person name="Kanchanasin P."/>
            <person name="Saeng-In P."/>
            <person name="Phongsopitanun W."/>
            <person name="Yuki M."/>
            <person name="Kudo T."/>
            <person name="Ohkuma M."/>
            <person name="Tanasupawat S."/>
        </authorList>
    </citation>
    <scope>NUCLEOTIDE SEQUENCE</scope>
    <source>
        <strain evidence="11">GKU 128</strain>
    </source>
</reference>
<evidence type="ECO:0000256" key="3">
    <source>
        <dbReference type="ARBA" id="ARBA00022475"/>
    </source>
</evidence>
<evidence type="ECO:0000256" key="2">
    <source>
        <dbReference type="ARBA" id="ARBA00022448"/>
    </source>
</evidence>
<dbReference type="PROSITE" id="PS50893">
    <property type="entry name" value="ABC_TRANSPORTER_2"/>
    <property type="match status" value="1"/>
</dbReference>
<keyword evidence="12" id="KW-1185">Reference proteome</keyword>
<comment type="caution">
    <text evidence="11">The sequence shown here is derived from an EMBL/GenBank/DDBJ whole genome shotgun (WGS) entry which is preliminary data.</text>
</comment>
<feature type="transmembrane region" description="Helical" evidence="9">
    <location>
        <begin position="77"/>
        <end position="102"/>
    </location>
</feature>
<feature type="transmembrane region" description="Helical" evidence="9">
    <location>
        <begin position="214"/>
        <end position="232"/>
    </location>
</feature>
<dbReference type="Pfam" id="PF00005">
    <property type="entry name" value="ABC_tran"/>
    <property type="match status" value="1"/>
</dbReference>
<dbReference type="InterPro" id="IPR043428">
    <property type="entry name" value="LivM-like"/>
</dbReference>
<evidence type="ECO:0000256" key="6">
    <source>
        <dbReference type="ARBA" id="ARBA00022840"/>
    </source>
</evidence>
<evidence type="ECO:0000313" key="11">
    <source>
        <dbReference type="EMBL" id="MBO2453175.1"/>
    </source>
</evidence>
<accession>A0A939TEB4</accession>
<dbReference type="Pfam" id="PF12399">
    <property type="entry name" value="BCA_ABC_TP_C"/>
    <property type="match status" value="1"/>
</dbReference>
<dbReference type="RefSeq" id="WP_208261194.1">
    <property type="nucleotide sequence ID" value="NZ_JAGEOJ010000019.1"/>
</dbReference>
<keyword evidence="5" id="KW-0547">Nucleotide-binding</keyword>
<evidence type="ECO:0000256" key="4">
    <source>
        <dbReference type="ARBA" id="ARBA00022692"/>
    </source>
</evidence>
<feature type="transmembrane region" description="Helical" evidence="9">
    <location>
        <begin position="36"/>
        <end position="57"/>
    </location>
</feature>
<dbReference type="InterPro" id="IPR051120">
    <property type="entry name" value="ABC_AA/LPS_Transport"/>
</dbReference>
<dbReference type="GO" id="GO:0016887">
    <property type="term" value="F:ATP hydrolysis activity"/>
    <property type="evidence" value="ECO:0007669"/>
    <property type="project" value="InterPro"/>
</dbReference>
<feature type="transmembrane region" description="Helical" evidence="9">
    <location>
        <begin position="12"/>
        <end position="29"/>
    </location>
</feature>
<keyword evidence="4 9" id="KW-0812">Transmembrane</keyword>
<evidence type="ECO:0000256" key="7">
    <source>
        <dbReference type="ARBA" id="ARBA00022989"/>
    </source>
</evidence>
<dbReference type="CDD" id="cd06581">
    <property type="entry name" value="TM_PBP1_LivM_like"/>
    <property type="match status" value="1"/>
</dbReference>
<feature type="transmembrane region" description="Helical" evidence="9">
    <location>
        <begin position="160"/>
        <end position="177"/>
    </location>
</feature>
<evidence type="ECO:0000256" key="8">
    <source>
        <dbReference type="ARBA" id="ARBA00023136"/>
    </source>
</evidence>
<dbReference type="GO" id="GO:0005304">
    <property type="term" value="F:L-valine transmembrane transporter activity"/>
    <property type="evidence" value="ECO:0007669"/>
    <property type="project" value="TreeGrafter"/>
</dbReference>
<dbReference type="PANTHER" id="PTHR45772">
    <property type="entry name" value="CONSERVED COMPONENT OF ABC TRANSPORTER FOR NATURAL AMINO ACIDS-RELATED"/>
    <property type="match status" value="1"/>
</dbReference>
<proteinExistence type="predicted"/>
<dbReference type="CDD" id="cd03219">
    <property type="entry name" value="ABC_Mj1267_LivG_branched"/>
    <property type="match status" value="1"/>
</dbReference>
<sequence length="622" mass="64411">MTPTATARTALAGWPIVVGLVCVLPWLGLSGATIRLVTLIAILSLVVSGLNLTLGYAGELALGQVPLYAAGAYATGYIAINVVNDLLVCMLVAVVLAVVLGVVTGLPGLRLGGWALAITSFFIVLLIPSVINIFGDRLGGLEGLNGIPVPAVLGVELDGNAFYVVVIGVTACWFAVFRNIAVSRHGASFLVLKQSPVLATAVGTSTFATKVTVYALSAAPAGLAGCFSAYLDSFLSPSTFGLELAIVILAASILGGATSVYGAIVGAAIMEIGPLRITAFDKYSLVAYGAFLVVGGLLLRNGLAGVATRIGRRAAVRIGSRTAPADAAPTEAATVDFPAVQGLPLTVVGATKRFGGNVAVDDVSFEAEPGQITALVGPNGSGKTTLMNLISGYYTLDAGTIRLGDQVISGLRGHQVARRGVGRTFQTPLIPEGLSVQDSIITGRFARHRVSLLATALRLPRHWRALDAERRLSRRIMRTLGLTQQADTRAADLALGTRRMLELGRAIAGGSSAVLLDEVASGLDEDDIHGLVRVLTGMRDAGITILLVEHNFALVRALADRIVVLAEGRVIATGGPDEIAAHPEVLRIYLGQGGEITGTRIAADRLDSAVDTALDNAKADRA</sequence>
<dbReference type="InterPro" id="IPR027417">
    <property type="entry name" value="P-loop_NTPase"/>
</dbReference>
<evidence type="ECO:0000256" key="1">
    <source>
        <dbReference type="ARBA" id="ARBA00004651"/>
    </source>
</evidence>
<dbReference type="GO" id="GO:1903805">
    <property type="term" value="P:L-valine import across plasma membrane"/>
    <property type="evidence" value="ECO:0007669"/>
    <property type="project" value="TreeGrafter"/>
</dbReference>
<keyword evidence="3" id="KW-1003">Cell membrane</keyword>
<organism evidence="11 12">
    <name type="scientific">Actinomadura barringtoniae</name>
    <dbReference type="NCBI Taxonomy" id="1427535"/>
    <lineage>
        <taxon>Bacteria</taxon>
        <taxon>Bacillati</taxon>
        <taxon>Actinomycetota</taxon>
        <taxon>Actinomycetes</taxon>
        <taxon>Streptosporangiales</taxon>
        <taxon>Thermomonosporaceae</taxon>
        <taxon>Actinomadura</taxon>
    </lineage>
</organism>
<dbReference type="EMBL" id="JAGEOJ010000019">
    <property type="protein sequence ID" value="MBO2453175.1"/>
    <property type="molecule type" value="Genomic_DNA"/>
</dbReference>
<evidence type="ECO:0000259" key="10">
    <source>
        <dbReference type="PROSITE" id="PS50893"/>
    </source>
</evidence>
<dbReference type="GO" id="GO:0015808">
    <property type="term" value="P:L-alanine transport"/>
    <property type="evidence" value="ECO:0007669"/>
    <property type="project" value="TreeGrafter"/>
</dbReference>
<dbReference type="InterPro" id="IPR003439">
    <property type="entry name" value="ABC_transporter-like_ATP-bd"/>
</dbReference>
<dbReference type="PANTHER" id="PTHR45772:SF7">
    <property type="entry name" value="AMINO ACID ABC TRANSPORTER ATP-BINDING PROTEIN"/>
    <property type="match status" value="1"/>
</dbReference>
<dbReference type="GO" id="GO:0005524">
    <property type="term" value="F:ATP binding"/>
    <property type="evidence" value="ECO:0007669"/>
    <property type="project" value="UniProtKB-KW"/>
</dbReference>
<evidence type="ECO:0000256" key="9">
    <source>
        <dbReference type="SAM" id="Phobius"/>
    </source>
</evidence>
<dbReference type="GO" id="GO:0015192">
    <property type="term" value="F:L-phenylalanine transmembrane transporter activity"/>
    <property type="evidence" value="ECO:0007669"/>
    <property type="project" value="TreeGrafter"/>
</dbReference>
<dbReference type="AlphaFoldDB" id="A0A939TEB4"/>
<feature type="transmembrane region" description="Helical" evidence="9">
    <location>
        <begin position="244"/>
        <end position="270"/>
    </location>
</feature>
<gene>
    <name evidence="11" type="ORF">J4573_39200</name>
</gene>
<protein>
    <submittedName>
        <fullName evidence="11">Branched-chain amino acid ABC transporter ATP-binding protein/permease</fullName>
    </submittedName>
</protein>